<keyword evidence="3" id="KW-1185">Reference proteome</keyword>
<dbReference type="InterPro" id="IPR043917">
    <property type="entry name" value="DUF5753"/>
</dbReference>
<evidence type="ECO:0000313" key="2">
    <source>
        <dbReference type="EMBL" id="GAA2343293.1"/>
    </source>
</evidence>
<dbReference type="Gene3D" id="1.10.260.40">
    <property type="entry name" value="lambda repressor-like DNA-binding domains"/>
    <property type="match status" value="1"/>
</dbReference>
<dbReference type="EMBL" id="BAAARA010000004">
    <property type="protein sequence ID" value="GAA2343293.1"/>
    <property type="molecule type" value="Genomic_DNA"/>
</dbReference>
<comment type="caution">
    <text evidence="2">The sequence shown here is derived from an EMBL/GenBank/DDBJ whole genome shotgun (WGS) entry which is preliminary data.</text>
</comment>
<dbReference type="InterPro" id="IPR010982">
    <property type="entry name" value="Lambda_DNA-bd_dom_sf"/>
</dbReference>
<feature type="domain" description="HTH cro/C1-type" evidence="1">
    <location>
        <begin position="17"/>
        <end position="71"/>
    </location>
</feature>
<dbReference type="SMART" id="SM00530">
    <property type="entry name" value="HTH_XRE"/>
    <property type="match status" value="1"/>
</dbReference>
<dbReference type="RefSeq" id="WP_344129088.1">
    <property type="nucleotide sequence ID" value="NZ_BAAARA010000004.1"/>
</dbReference>
<protein>
    <submittedName>
        <fullName evidence="2">Helix-turn-helix transcriptional regulator</fullName>
    </submittedName>
</protein>
<dbReference type="Pfam" id="PF13560">
    <property type="entry name" value="HTH_31"/>
    <property type="match status" value="1"/>
</dbReference>
<dbReference type="SUPFAM" id="SSF47413">
    <property type="entry name" value="lambda repressor-like DNA-binding domains"/>
    <property type="match status" value="1"/>
</dbReference>
<accession>A0ABN3G3C1</accession>
<proteinExistence type="predicted"/>
<dbReference type="Pfam" id="PF19054">
    <property type="entry name" value="DUF5753"/>
    <property type="match status" value="1"/>
</dbReference>
<dbReference type="InterPro" id="IPR001387">
    <property type="entry name" value="Cro/C1-type_HTH"/>
</dbReference>
<dbReference type="PROSITE" id="PS50943">
    <property type="entry name" value="HTH_CROC1"/>
    <property type="match status" value="1"/>
</dbReference>
<organism evidence="2 3">
    <name type="scientific">Saccharopolyspora halophila</name>
    <dbReference type="NCBI Taxonomy" id="405551"/>
    <lineage>
        <taxon>Bacteria</taxon>
        <taxon>Bacillati</taxon>
        <taxon>Actinomycetota</taxon>
        <taxon>Actinomycetes</taxon>
        <taxon>Pseudonocardiales</taxon>
        <taxon>Pseudonocardiaceae</taxon>
        <taxon>Saccharopolyspora</taxon>
    </lineage>
</organism>
<evidence type="ECO:0000313" key="3">
    <source>
        <dbReference type="Proteomes" id="UP001501218"/>
    </source>
</evidence>
<gene>
    <name evidence="2" type="ORF">GCM10009854_20070</name>
</gene>
<name>A0ABN3G3C1_9PSEU</name>
<reference evidence="2 3" key="1">
    <citation type="journal article" date="2019" name="Int. J. Syst. Evol. Microbiol.">
        <title>The Global Catalogue of Microorganisms (GCM) 10K type strain sequencing project: providing services to taxonomists for standard genome sequencing and annotation.</title>
        <authorList>
            <consortium name="The Broad Institute Genomics Platform"/>
            <consortium name="The Broad Institute Genome Sequencing Center for Infectious Disease"/>
            <person name="Wu L."/>
            <person name="Ma J."/>
        </authorList>
    </citation>
    <scope>NUCLEOTIDE SEQUENCE [LARGE SCALE GENOMIC DNA]</scope>
    <source>
        <strain evidence="2 3">JCM 16221</strain>
    </source>
</reference>
<dbReference type="CDD" id="cd00093">
    <property type="entry name" value="HTH_XRE"/>
    <property type="match status" value="1"/>
</dbReference>
<dbReference type="Proteomes" id="UP001501218">
    <property type="component" value="Unassembled WGS sequence"/>
</dbReference>
<sequence>MSETTPAPRAYVLGAEIRDARSRTGLGLRQLAGRLDVSHSVVVRWERGERVPSTESVSAVCAVLGLSSPARDRLLRLTRDAQAEPPNSVSIGSAGEADQLTALLEFERIATTITDVSPILIPGLLQTPDYARAIMGTGIPENEVSTRVALRLGRREVLTRPDEPVHYTAFLLESVLHQPIGGRAVLLDQLRHVLETSQRDNVDIRIIPLHTGWTPAHAGPFVLLGFAKASPVVHLEHHRSSAFLRDPGDVTAFIKAGKDLGQFAMSCDDSVRLIAEIIHREETTP</sequence>
<evidence type="ECO:0000259" key="1">
    <source>
        <dbReference type="PROSITE" id="PS50943"/>
    </source>
</evidence>